<feature type="transmembrane region" description="Helical" evidence="1">
    <location>
        <begin position="33"/>
        <end position="51"/>
    </location>
</feature>
<reference evidence="2 3" key="1">
    <citation type="submission" date="2024-06" db="EMBL/GenBank/DDBJ databases">
        <title>A chromosome level genome sequence of Diviner's sage (Salvia divinorum).</title>
        <authorList>
            <person name="Ford S.A."/>
            <person name="Ro D.-K."/>
            <person name="Ness R.W."/>
            <person name="Phillips M.A."/>
        </authorList>
    </citation>
    <scope>NUCLEOTIDE SEQUENCE [LARGE SCALE GENOMIC DNA]</scope>
    <source>
        <strain evidence="2">SAF-2024a</strain>
        <tissue evidence="2">Leaf</tissue>
    </source>
</reference>
<organism evidence="2 3">
    <name type="scientific">Salvia divinorum</name>
    <name type="common">Maria pastora</name>
    <name type="synonym">Diviner's sage</name>
    <dbReference type="NCBI Taxonomy" id="28513"/>
    <lineage>
        <taxon>Eukaryota</taxon>
        <taxon>Viridiplantae</taxon>
        <taxon>Streptophyta</taxon>
        <taxon>Embryophyta</taxon>
        <taxon>Tracheophyta</taxon>
        <taxon>Spermatophyta</taxon>
        <taxon>Magnoliopsida</taxon>
        <taxon>eudicotyledons</taxon>
        <taxon>Gunneridae</taxon>
        <taxon>Pentapetalae</taxon>
        <taxon>asterids</taxon>
        <taxon>lamiids</taxon>
        <taxon>Lamiales</taxon>
        <taxon>Lamiaceae</taxon>
        <taxon>Nepetoideae</taxon>
        <taxon>Mentheae</taxon>
        <taxon>Salviinae</taxon>
        <taxon>Salvia</taxon>
        <taxon>Salvia subgen. Calosphace</taxon>
    </lineage>
</organism>
<protein>
    <submittedName>
        <fullName evidence="2">Uncharacterized protein</fullName>
    </submittedName>
</protein>
<dbReference type="AlphaFoldDB" id="A0ABD1I2L2"/>
<accession>A0ABD1I2L2</accession>
<gene>
    <name evidence="2" type="ORF">AAHA92_04393</name>
</gene>
<evidence type="ECO:0000313" key="3">
    <source>
        <dbReference type="Proteomes" id="UP001567538"/>
    </source>
</evidence>
<evidence type="ECO:0000256" key="1">
    <source>
        <dbReference type="SAM" id="Phobius"/>
    </source>
</evidence>
<keyword evidence="1" id="KW-0812">Transmembrane</keyword>
<proteinExistence type="predicted"/>
<keyword evidence="3" id="KW-1185">Reference proteome</keyword>
<keyword evidence="1" id="KW-0472">Membrane</keyword>
<keyword evidence="1" id="KW-1133">Transmembrane helix</keyword>
<sequence>MVTLLLVKFRCIQSGMFPTYPQFSDLSFVNRHVVIVSVLMEGSIFLYLLLVGRLTQFYKLSDSIFCSIPNVLEASCGRIDII</sequence>
<evidence type="ECO:0000313" key="2">
    <source>
        <dbReference type="EMBL" id="KAL1561728.1"/>
    </source>
</evidence>
<dbReference type="EMBL" id="JBEAFC010000003">
    <property type="protein sequence ID" value="KAL1561728.1"/>
    <property type="molecule type" value="Genomic_DNA"/>
</dbReference>
<name>A0ABD1I2L2_SALDI</name>
<dbReference type="Proteomes" id="UP001567538">
    <property type="component" value="Unassembled WGS sequence"/>
</dbReference>
<comment type="caution">
    <text evidence="2">The sequence shown here is derived from an EMBL/GenBank/DDBJ whole genome shotgun (WGS) entry which is preliminary data.</text>
</comment>